<feature type="compositionally biased region" description="Low complexity" evidence="4">
    <location>
        <begin position="1210"/>
        <end position="1223"/>
    </location>
</feature>
<dbReference type="GO" id="GO:0005085">
    <property type="term" value="F:guanyl-nucleotide exchange factor activity"/>
    <property type="evidence" value="ECO:0007669"/>
    <property type="project" value="UniProtKB-KW"/>
</dbReference>
<keyword evidence="9" id="KW-1185">Reference proteome</keyword>
<evidence type="ECO:0000313" key="8">
    <source>
        <dbReference type="EnsemblMetazoa" id="AQUA004815-PA"/>
    </source>
</evidence>
<dbReference type="Gene3D" id="2.30.29.30">
    <property type="entry name" value="Pleckstrin-homology domain (PH domain)/Phosphotyrosine-binding domain (PTB)"/>
    <property type="match status" value="1"/>
</dbReference>
<feature type="compositionally biased region" description="Polar residues" evidence="4">
    <location>
        <begin position="1292"/>
        <end position="1301"/>
    </location>
</feature>
<dbReference type="SUPFAM" id="SSF48065">
    <property type="entry name" value="DBL homology domain (DH-domain)"/>
    <property type="match status" value="1"/>
</dbReference>
<dbReference type="PANTHER" id="PTHR22826">
    <property type="entry name" value="RHO GUANINE EXCHANGE FACTOR-RELATED"/>
    <property type="match status" value="1"/>
</dbReference>
<feature type="domain" description="DH" evidence="7">
    <location>
        <begin position="1521"/>
        <end position="1653"/>
    </location>
</feature>
<feature type="region of interest" description="Disordered" evidence="4">
    <location>
        <begin position="1"/>
        <end position="78"/>
    </location>
</feature>
<feature type="compositionally biased region" description="Basic and acidic residues" evidence="4">
    <location>
        <begin position="68"/>
        <end position="78"/>
    </location>
</feature>
<dbReference type="InterPro" id="IPR055251">
    <property type="entry name" value="SOS1_NGEF_PH"/>
</dbReference>
<feature type="compositionally biased region" description="Basic and acidic residues" evidence="4">
    <location>
        <begin position="198"/>
        <end position="220"/>
    </location>
</feature>
<dbReference type="GO" id="GO:0005737">
    <property type="term" value="C:cytoplasm"/>
    <property type="evidence" value="ECO:0007669"/>
    <property type="project" value="TreeGrafter"/>
</dbReference>
<feature type="region of interest" description="Disordered" evidence="4">
    <location>
        <begin position="186"/>
        <end position="220"/>
    </location>
</feature>
<evidence type="ECO:0000259" key="7">
    <source>
        <dbReference type="PROSITE" id="PS50010"/>
    </source>
</evidence>
<feature type="region of interest" description="Disordered" evidence="4">
    <location>
        <begin position="1200"/>
        <end position="1223"/>
    </location>
</feature>
<feature type="compositionally biased region" description="Polar residues" evidence="4">
    <location>
        <begin position="1"/>
        <end position="25"/>
    </location>
</feature>
<feature type="region of interest" description="Disordered" evidence="4">
    <location>
        <begin position="436"/>
        <end position="477"/>
    </location>
</feature>
<dbReference type="Proteomes" id="UP000076407">
    <property type="component" value="Unassembled WGS sequence"/>
</dbReference>
<feature type="compositionally biased region" description="Polar residues" evidence="4">
    <location>
        <begin position="436"/>
        <end position="460"/>
    </location>
</feature>
<feature type="compositionally biased region" description="Basic and acidic residues" evidence="4">
    <location>
        <begin position="461"/>
        <end position="477"/>
    </location>
</feature>
<protein>
    <recommendedName>
        <fullName evidence="10">Guanine nucleotide exchange factor DBS</fullName>
    </recommendedName>
</protein>
<dbReference type="STRING" id="34691.A0A182X4T7"/>
<feature type="compositionally biased region" description="Basic and acidic residues" evidence="4">
    <location>
        <begin position="1317"/>
        <end position="1326"/>
    </location>
</feature>
<dbReference type="InterPro" id="IPR011993">
    <property type="entry name" value="PH-like_dom_sf"/>
</dbReference>
<feature type="compositionally biased region" description="Polar residues" evidence="4">
    <location>
        <begin position="36"/>
        <end position="45"/>
    </location>
</feature>
<dbReference type="SUPFAM" id="SSF50729">
    <property type="entry name" value="PH domain-like"/>
    <property type="match status" value="1"/>
</dbReference>
<proteinExistence type="predicted"/>
<feature type="region of interest" description="Disordered" evidence="4">
    <location>
        <begin position="630"/>
        <end position="677"/>
    </location>
</feature>
<dbReference type="PROSITE" id="PS50002">
    <property type="entry name" value="SH3"/>
    <property type="match status" value="1"/>
</dbReference>
<evidence type="ECO:0000256" key="2">
    <source>
        <dbReference type="ARBA" id="ARBA00022658"/>
    </source>
</evidence>
<dbReference type="CDD" id="cd00160">
    <property type="entry name" value="RhoGEF"/>
    <property type="match status" value="1"/>
</dbReference>
<feature type="region of interest" description="Disordered" evidence="4">
    <location>
        <begin position="496"/>
        <end position="524"/>
    </location>
</feature>
<evidence type="ECO:0000259" key="6">
    <source>
        <dbReference type="PROSITE" id="PS50003"/>
    </source>
</evidence>
<dbReference type="Gene3D" id="1.20.900.10">
    <property type="entry name" value="Dbl homology (DH) domain"/>
    <property type="match status" value="1"/>
</dbReference>
<feature type="region of interest" description="Disordered" evidence="4">
    <location>
        <begin position="1009"/>
        <end position="1047"/>
    </location>
</feature>
<dbReference type="Pfam" id="PF22697">
    <property type="entry name" value="SOS1_NGEF_PH"/>
    <property type="match status" value="1"/>
</dbReference>
<evidence type="ECO:0000313" key="9">
    <source>
        <dbReference type="Proteomes" id="UP000076407"/>
    </source>
</evidence>
<dbReference type="SUPFAM" id="SSF50044">
    <property type="entry name" value="SH3-domain"/>
    <property type="match status" value="1"/>
</dbReference>
<sequence length="1975" mass="220960">MMMHQSSRVVHQSTAPLRSISQQNAHRPGSAVPATNEASNSNPGKGSQHYAKFRNNRSASSSRVLGGHRSEIKVEPKVDCRRKIQPRLPNKGSSGVEDESFATARIPKMKLLKVNYVNLKKEEVESKQASEVDTIDLAAQSSNLDNHTMVLKQDIDTKSTSSTAIVVECKTKSPNNGKVVKNMTIDQLQPSTPLISKGENKDKRTSITSKDQDHNDGESGKSKYLVYKKHNGFGTNSSHTTESSSAGGKLQYINDSDIKIKALAKKKYGLLFENKKKSKLETVQYYFDSRGYERYVDNKLYGVINEKKNLDAHTAQSSSAVLTKTSDVQHKRLSWDVRQHNRPSMMRVINQSPAAKKCANVIMMNHQILTKPLSAEAPELLESGGLKQENCRMFKLQKSHTSTNLLTRHKSMNDIHRINQLFLDCKGDSNPASNISLSNRQNCNSTTNESCDPIRSNNTTAERETTTGHRFEKHRKSEPNKYLVHKRLSARYKTESNLTNTNTTEVTLPPVSPDKGNSYGLSGDDTISKRIRQIIKGQDHIGSTEGVDQLAEKSMNEAQKHGIGKGKNEEQQQVQVCSKKFQRLSKSKSTEKLIMDRNQIEDAAEGKEKNSKTSSTCGYKNCKFSNCPMSSSSSSSSASSTSSSVSCKTRARMEGGSEKVPTAINNRPPPPDKLEIISNGKRTSVVSTDDGDMAKASKKESSACIKDQLVINNLLNSSTFNEKMNNATTTDIKHMNDDSRVIITSKIKQIDLESNSMIIEKSLAQSPQNCRISSSRHKFWNHQNQRNIKLKNNPQTKAYDDKIDINNKIKNEENNSIKIFISSSTGANGNNCNVLPEPVSLISTTDVGDRSSSCSYASTSSCGSTGSESDKDDGYCDQSECSTIPDKQQPSSIVSTSSSTISSNSSCSNGSSTVCSESTHVSNVTCANSLPGGNGSATTITNSGGNRYTSKTSIRLGCDGSLFLNRNYLEEVEGPSSPVTSDLDGDDNENVSSDFRECFNTVNIENYSSRPRSIEGPLDSGISISSDTAITSSDSDLNSQSQTDADERKLKRGHVLAELLETERIYVAEMGSILKDDMVAKGHREREITIPRFSPKDFPTSWIGKNTGLDSTLFDLQGKLCNGMLGSQQDDSAFQPFGSRAQLFHKNKSITGKHGILPFSNVEGAQLLPYSYHSLKSGSTLRRSAQNFGGSCPEIHAASDTMQSRKSYKSQRSSNVSNGNGSNRFRKSKIVQLLERNESEDNDETVEMAILQEYFDTMSYTEIVKDRDFRNYLMKKRYLDIMEYIYNSSGASDNGQFSRAPSTMAPPSISASNNDCDSVKKEKLRAESVPSPTLPPQPPIRRYYSSNSNSQVFCRRNSSFEQYYHNQNQHYGTLNYHRTPGNHSFVSSRRLEKNRDQRDVPPYATLLRITKTKAPSRCQRTYRQIRAFCEKSLMKYSLNRSLNGSAMTLKKCKPARGYSEKQYRRVINDFVRQRGFSSADEYTRYHYGNFLRHKLGYKDEMLSEEMSSLVPPGLQGKSDILFGNLHELYTFHNDIFLKDLENCISTTELVALCFVQRRDTFFRLYSYYCQNIPRSERLRETLVDTHLFLQECQKKLGHKLPLAAYLLKPVQRITKYQLLLKDLLKFSDTGTCSRELQKALDCMLVVLKCVNDSMHQIAITGFPADLSQQGELLMQDSFQVWTESKKDLRLRLKTQNRHIFLYQKAMLFCKQGSKTGHNKSTYQFKHWLQMSQIGLTESVRGDSRRFEVWLQGRQEVHTIQATTIEIKNKWVAEIKRVLLNQLEELKGEKIKQYGLNHKPLRHMTSWDVPQAVQGTPNRILSSDQQPTLQTNGIGIGGMVGLAQDVVTRIAHMNDDSLLNATGISCSSSEHDNQESNAWSSDYSNSEDEFTTVEDSVVPGHKFVSLADYCAMGNSEVSMKEAEVVELLKVGCAGWWFVKVIATGLEGWAPAAYLEPVARKNSRLRSARSQDRLNDH</sequence>
<dbReference type="VEuPathDB" id="VectorBase:AQUA004815"/>
<dbReference type="InterPro" id="IPR036028">
    <property type="entry name" value="SH3-like_dom_sf"/>
</dbReference>
<dbReference type="PROSITE" id="PS00741">
    <property type="entry name" value="DH_1"/>
    <property type="match status" value="1"/>
</dbReference>
<feature type="compositionally biased region" description="Low complexity" evidence="4">
    <location>
        <begin position="630"/>
        <end position="646"/>
    </location>
</feature>
<dbReference type="GO" id="GO:0035556">
    <property type="term" value="P:intracellular signal transduction"/>
    <property type="evidence" value="ECO:0007669"/>
    <property type="project" value="InterPro"/>
</dbReference>
<dbReference type="CDD" id="cd11856">
    <property type="entry name" value="SH3_p47phox_like"/>
    <property type="match status" value="1"/>
</dbReference>
<feature type="compositionally biased region" description="Low complexity" evidence="4">
    <location>
        <begin position="1019"/>
        <end position="1036"/>
    </location>
</feature>
<feature type="region of interest" description="Disordered" evidence="4">
    <location>
        <begin position="855"/>
        <end position="907"/>
    </location>
</feature>
<dbReference type="PROSITE" id="PS50003">
    <property type="entry name" value="PH_DOMAIN"/>
    <property type="match status" value="1"/>
</dbReference>
<feature type="domain" description="PH" evidence="6">
    <location>
        <begin position="1665"/>
        <end position="1779"/>
    </location>
</feature>
<evidence type="ECO:0000259" key="5">
    <source>
        <dbReference type="PROSITE" id="PS50002"/>
    </source>
</evidence>
<accession>A0A182X4T7</accession>
<dbReference type="InterPro" id="IPR001331">
    <property type="entry name" value="GDS_CDC24_CS"/>
</dbReference>
<evidence type="ECO:0008006" key="10">
    <source>
        <dbReference type="Google" id="ProtNLM"/>
    </source>
</evidence>
<dbReference type="InterPro" id="IPR001849">
    <property type="entry name" value="PH_domain"/>
</dbReference>
<dbReference type="InterPro" id="IPR035899">
    <property type="entry name" value="DBL_dom_sf"/>
</dbReference>
<feature type="region of interest" description="Disordered" evidence="4">
    <location>
        <begin position="1292"/>
        <end position="1345"/>
    </location>
</feature>
<dbReference type="Pfam" id="PF00018">
    <property type="entry name" value="SH3_1"/>
    <property type="match status" value="1"/>
</dbReference>
<evidence type="ECO:0000256" key="3">
    <source>
        <dbReference type="PROSITE-ProRule" id="PRU00192"/>
    </source>
</evidence>
<dbReference type="Pfam" id="PF00621">
    <property type="entry name" value="RhoGEF"/>
    <property type="match status" value="1"/>
</dbReference>
<dbReference type="EnsemblMetazoa" id="AQUA004815-RA">
    <property type="protein sequence ID" value="AQUA004815-PA"/>
    <property type="gene ID" value="AQUA004815"/>
</dbReference>
<feature type="compositionally biased region" description="Low complexity" evidence="4">
    <location>
        <begin position="496"/>
        <end position="509"/>
    </location>
</feature>
<feature type="compositionally biased region" description="Low complexity" evidence="4">
    <location>
        <begin position="855"/>
        <end position="867"/>
    </location>
</feature>
<dbReference type="SMART" id="SM00233">
    <property type="entry name" value="PH"/>
    <property type="match status" value="1"/>
</dbReference>
<dbReference type="SMART" id="SM00325">
    <property type="entry name" value="RhoGEF"/>
    <property type="match status" value="1"/>
</dbReference>
<keyword evidence="2" id="KW-0344">Guanine-nucleotide releasing factor</keyword>
<dbReference type="Gene3D" id="2.30.30.40">
    <property type="entry name" value="SH3 Domains"/>
    <property type="match status" value="1"/>
</dbReference>
<evidence type="ECO:0000256" key="4">
    <source>
        <dbReference type="SAM" id="MobiDB-lite"/>
    </source>
</evidence>
<dbReference type="PANTHER" id="PTHR22826:SF211">
    <property type="entry name" value="LD43457P"/>
    <property type="match status" value="1"/>
</dbReference>
<name>A0A182X4T7_ANOQN</name>
<dbReference type="InterPro" id="IPR051336">
    <property type="entry name" value="RhoGEF_Guanine_NuclExch_SF"/>
</dbReference>
<dbReference type="InterPro" id="IPR000219">
    <property type="entry name" value="DH_dom"/>
</dbReference>
<dbReference type="SMART" id="SM00326">
    <property type="entry name" value="SH3"/>
    <property type="match status" value="1"/>
</dbReference>
<organism evidence="8 9">
    <name type="scientific">Anopheles quadriannulatus</name>
    <name type="common">Mosquito</name>
    <dbReference type="NCBI Taxonomy" id="34691"/>
    <lineage>
        <taxon>Eukaryota</taxon>
        <taxon>Metazoa</taxon>
        <taxon>Ecdysozoa</taxon>
        <taxon>Arthropoda</taxon>
        <taxon>Hexapoda</taxon>
        <taxon>Insecta</taxon>
        <taxon>Pterygota</taxon>
        <taxon>Neoptera</taxon>
        <taxon>Endopterygota</taxon>
        <taxon>Diptera</taxon>
        <taxon>Nematocera</taxon>
        <taxon>Culicoidea</taxon>
        <taxon>Culicidae</taxon>
        <taxon>Anophelinae</taxon>
        <taxon>Anopheles</taxon>
    </lineage>
</organism>
<dbReference type="InterPro" id="IPR001452">
    <property type="entry name" value="SH3_domain"/>
</dbReference>
<feature type="compositionally biased region" description="Polar residues" evidence="4">
    <location>
        <begin position="879"/>
        <end position="890"/>
    </location>
</feature>
<dbReference type="PROSITE" id="PS50010">
    <property type="entry name" value="DH_2"/>
    <property type="match status" value="1"/>
</dbReference>
<evidence type="ECO:0000256" key="1">
    <source>
        <dbReference type="ARBA" id="ARBA00022443"/>
    </source>
</evidence>
<reference evidence="8" key="1">
    <citation type="submission" date="2020-05" db="UniProtKB">
        <authorList>
            <consortium name="EnsemblMetazoa"/>
        </authorList>
    </citation>
    <scope>IDENTIFICATION</scope>
    <source>
        <strain evidence="8">SANGQUA</strain>
    </source>
</reference>
<feature type="domain" description="SH3" evidence="5">
    <location>
        <begin position="1897"/>
        <end position="1958"/>
    </location>
</feature>
<keyword evidence="1 3" id="KW-0728">SH3 domain</keyword>
<feature type="compositionally biased region" description="Low complexity" evidence="4">
    <location>
        <begin position="891"/>
        <end position="907"/>
    </location>
</feature>